<keyword evidence="6" id="KW-0539">Nucleus</keyword>
<comment type="similarity">
    <text evidence="2">Belongs to the CENP-X/MHF2 family.</text>
</comment>
<proteinExistence type="inferred from homology"/>
<evidence type="ECO:0000256" key="4">
    <source>
        <dbReference type="ARBA" id="ARBA00023125"/>
    </source>
</evidence>
<gene>
    <name evidence="7" type="ORF">GSTUAT00003455001</name>
</gene>
<evidence type="ECO:0000256" key="1">
    <source>
        <dbReference type="ARBA" id="ARBA00004123"/>
    </source>
</evidence>
<dbReference type="GO" id="GO:0071821">
    <property type="term" value="C:FANCM-MHF complex"/>
    <property type="evidence" value="ECO:0007669"/>
    <property type="project" value="TreeGrafter"/>
</dbReference>
<dbReference type="PANTHER" id="PTHR28680:SF1">
    <property type="entry name" value="CENTROMERE PROTEIN X"/>
    <property type="match status" value="1"/>
</dbReference>
<keyword evidence="4" id="KW-0238">DNA-binding</keyword>
<dbReference type="CDD" id="cd22921">
    <property type="entry name" value="HFD_CENP-X"/>
    <property type="match status" value="1"/>
</dbReference>
<dbReference type="GO" id="GO:0031297">
    <property type="term" value="P:replication fork processing"/>
    <property type="evidence" value="ECO:0007669"/>
    <property type="project" value="TreeGrafter"/>
</dbReference>
<dbReference type="Gene3D" id="1.10.20.10">
    <property type="entry name" value="Histone, subunit A"/>
    <property type="match status" value="1"/>
</dbReference>
<reference evidence="7" key="1">
    <citation type="submission" date="2015-10" db="EMBL/GenBank/DDBJ databases">
        <authorList>
            <person name="Regsiter A."/>
            <person name="william w."/>
        </authorList>
    </citation>
    <scope>NUCLEOTIDE SEQUENCE</scope>
    <source>
        <strain evidence="7">Montdore</strain>
    </source>
</reference>
<organism evidence="7 8">
    <name type="scientific">Tuber aestivum</name>
    <name type="common">summer truffle</name>
    <dbReference type="NCBI Taxonomy" id="59557"/>
    <lineage>
        <taxon>Eukaryota</taxon>
        <taxon>Fungi</taxon>
        <taxon>Dikarya</taxon>
        <taxon>Ascomycota</taxon>
        <taxon>Pezizomycotina</taxon>
        <taxon>Pezizomycetes</taxon>
        <taxon>Pezizales</taxon>
        <taxon>Tuberaceae</taxon>
        <taxon>Tuber</taxon>
    </lineage>
</organism>
<dbReference type="GO" id="GO:0000712">
    <property type="term" value="P:resolution of meiotic recombination intermediates"/>
    <property type="evidence" value="ECO:0007669"/>
    <property type="project" value="TreeGrafter"/>
</dbReference>
<evidence type="ECO:0000256" key="5">
    <source>
        <dbReference type="ARBA" id="ARBA00023204"/>
    </source>
</evidence>
<evidence type="ECO:0000313" key="8">
    <source>
        <dbReference type="Proteomes" id="UP001412239"/>
    </source>
</evidence>
<comment type="subcellular location">
    <subcellularLocation>
        <location evidence="1">Nucleus</location>
    </subcellularLocation>
</comment>
<dbReference type="AlphaFoldDB" id="A0A292Q1B3"/>
<keyword evidence="5" id="KW-0234">DNA repair</keyword>
<evidence type="ECO:0000256" key="2">
    <source>
        <dbReference type="ARBA" id="ARBA00009359"/>
    </source>
</evidence>
<dbReference type="Pfam" id="PF09415">
    <property type="entry name" value="CENP-X"/>
    <property type="match status" value="1"/>
</dbReference>
<protein>
    <submittedName>
        <fullName evidence="7">Uncharacterized protein</fullName>
    </submittedName>
</protein>
<evidence type="ECO:0000256" key="6">
    <source>
        <dbReference type="ARBA" id="ARBA00023242"/>
    </source>
</evidence>
<dbReference type="GO" id="GO:0051382">
    <property type="term" value="P:kinetochore assembly"/>
    <property type="evidence" value="ECO:0007669"/>
    <property type="project" value="InterPro"/>
</dbReference>
<dbReference type="InterPro" id="IPR018552">
    <property type="entry name" value="CENP-X"/>
</dbReference>
<dbReference type="GO" id="GO:0046982">
    <property type="term" value="F:protein heterodimerization activity"/>
    <property type="evidence" value="ECO:0007669"/>
    <property type="project" value="InterPro"/>
</dbReference>
<dbReference type="Proteomes" id="UP001412239">
    <property type="component" value="Unassembled WGS sequence"/>
</dbReference>
<evidence type="ECO:0000313" key="7">
    <source>
        <dbReference type="EMBL" id="CUS12490.1"/>
    </source>
</evidence>
<dbReference type="InterPro" id="IPR009072">
    <property type="entry name" value="Histone-fold"/>
</dbReference>
<dbReference type="PANTHER" id="PTHR28680">
    <property type="entry name" value="CENTROMERE PROTEIN X"/>
    <property type="match status" value="1"/>
</dbReference>
<keyword evidence="8" id="KW-1185">Reference proteome</keyword>
<sequence length="104" mass="11560">MPAEEQPLSTQLVQRLLTENFEEKKTRISQPALNVVREYTKIFVREAIWRAAAIRKEEGNEGGLKNMSAFLEVPMRSGGFGEIGAAIAVGFLEAHVRDGIFLKG</sequence>
<dbReference type="GO" id="GO:0003677">
    <property type="term" value="F:DNA binding"/>
    <property type="evidence" value="ECO:0007669"/>
    <property type="project" value="UniProtKB-KW"/>
</dbReference>
<dbReference type="GO" id="GO:0006281">
    <property type="term" value="P:DNA repair"/>
    <property type="evidence" value="ECO:0007669"/>
    <property type="project" value="UniProtKB-KW"/>
</dbReference>
<evidence type="ECO:0000256" key="3">
    <source>
        <dbReference type="ARBA" id="ARBA00022763"/>
    </source>
</evidence>
<keyword evidence="3" id="KW-0227">DNA damage</keyword>
<name>A0A292Q1B3_9PEZI</name>
<dbReference type="EMBL" id="LN890990">
    <property type="protein sequence ID" value="CUS12490.1"/>
    <property type="molecule type" value="Genomic_DNA"/>
</dbReference>
<accession>A0A292Q1B3</accession>